<protein>
    <submittedName>
        <fullName evidence="2">Uncharacterized protein</fullName>
    </submittedName>
</protein>
<proteinExistence type="predicted"/>
<dbReference type="Proteomes" id="UP001151760">
    <property type="component" value="Unassembled WGS sequence"/>
</dbReference>
<keyword evidence="3" id="KW-1185">Reference proteome</keyword>
<name>A0ABQ4ZM52_9ASTR</name>
<feature type="region of interest" description="Disordered" evidence="1">
    <location>
        <begin position="1"/>
        <end position="26"/>
    </location>
</feature>
<reference evidence="2" key="1">
    <citation type="journal article" date="2022" name="Int. J. Mol. Sci.">
        <title>Draft Genome of Tanacetum Coccineum: Genomic Comparison of Closely Related Tanacetum-Family Plants.</title>
        <authorList>
            <person name="Yamashiro T."/>
            <person name="Shiraishi A."/>
            <person name="Nakayama K."/>
            <person name="Satake H."/>
        </authorList>
    </citation>
    <scope>NUCLEOTIDE SEQUENCE</scope>
</reference>
<evidence type="ECO:0000256" key="1">
    <source>
        <dbReference type="SAM" id="MobiDB-lite"/>
    </source>
</evidence>
<dbReference type="EMBL" id="BQNB010011496">
    <property type="protein sequence ID" value="GJS91324.1"/>
    <property type="molecule type" value="Genomic_DNA"/>
</dbReference>
<evidence type="ECO:0000313" key="2">
    <source>
        <dbReference type="EMBL" id="GJS91324.1"/>
    </source>
</evidence>
<feature type="compositionally biased region" description="Polar residues" evidence="1">
    <location>
        <begin position="1"/>
        <end position="10"/>
    </location>
</feature>
<feature type="compositionally biased region" description="Basic residues" evidence="1">
    <location>
        <begin position="15"/>
        <end position="26"/>
    </location>
</feature>
<sequence>MIPETTLSSTQPPPKRSKTKQILKKSKKVETQVDTEVLDKRLTRLEKKVEALSRFNIPEAINKSIKAYLINNVLPKDAPDFGKTRQEKATNLKINLLRRRDVEMTRINILQQIQKIRRRRESKRILSLQRKIKIKIDPQRKYAGEFVKEDVVDAEDPSQADANVPKSDKSTWFKMIAIERPESPDPEWHKNLLLMMPQNNLDQLDWVNLKGDRIPHDLSKPLPLHGASGRLTIPVEFFFNKDLDYLTTGNVEKKYATSLIKPKAARYDLEGIEEMISKLWSSSKSSHKVYSRMKILSIIRMSDDKQFGYGYLKEIIVRCANQKEYTFKEAAFPRLHLNDIEDMYLLYTQNKLHHLISDEQTDLQRVKVNQKARILEIKRRNNEEYCSDNPYAVSIKEDTAYPCLKLHSASKKRRLIRRIQMKSIRRIGLQVMEYSGI</sequence>
<accession>A0ABQ4ZM52</accession>
<reference evidence="2" key="2">
    <citation type="submission" date="2022-01" db="EMBL/GenBank/DDBJ databases">
        <authorList>
            <person name="Yamashiro T."/>
            <person name="Shiraishi A."/>
            <person name="Satake H."/>
            <person name="Nakayama K."/>
        </authorList>
    </citation>
    <scope>NUCLEOTIDE SEQUENCE</scope>
</reference>
<organism evidence="2 3">
    <name type="scientific">Tanacetum coccineum</name>
    <dbReference type="NCBI Taxonomy" id="301880"/>
    <lineage>
        <taxon>Eukaryota</taxon>
        <taxon>Viridiplantae</taxon>
        <taxon>Streptophyta</taxon>
        <taxon>Embryophyta</taxon>
        <taxon>Tracheophyta</taxon>
        <taxon>Spermatophyta</taxon>
        <taxon>Magnoliopsida</taxon>
        <taxon>eudicotyledons</taxon>
        <taxon>Gunneridae</taxon>
        <taxon>Pentapetalae</taxon>
        <taxon>asterids</taxon>
        <taxon>campanulids</taxon>
        <taxon>Asterales</taxon>
        <taxon>Asteraceae</taxon>
        <taxon>Asteroideae</taxon>
        <taxon>Anthemideae</taxon>
        <taxon>Anthemidinae</taxon>
        <taxon>Tanacetum</taxon>
    </lineage>
</organism>
<comment type="caution">
    <text evidence="2">The sequence shown here is derived from an EMBL/GenBank/DDBJ whole genome shotgun (WGS) entry which is preliminary data.</text>
</comment>
<evidence type="ECO:0000313" key="3">
    <source>
        <dbReference type="Proteomes" id="UP001151760"/>
    </source>
</evidence>
<gene>
    <name evidence="2" type="ORF">Tco_0773960</name>
</gene>